<dbReference type="PANTHER" id="PTHR43189">
    <property type="entry name" value="ZINC-TYPE ALCOHOL DEHYDROGENASE-LIKE PROTEIN C1198.01-RELATED"/>
    <property type="match status" value="1"/>
</dbReference>
<dbReference type="AlphaFoldDB" id="A0A848L2I7"/>
<gene>
    <name evidence="3" type="ORF">HH308_16175</name>
</gene>
<dbReference type="Pfam" id="PF08240">
    <property type="entry name" value="ADH_N"/>
    <property type="match status" value="1"/>
</dbReference>
<sequence>MTLTTDDTATTTMKAVVLQNGNLTLSDLPIPQPGPGEALVRVLATGICGSDLHCRAHTGELLDATEMATGTALFEADAQIVMGHEFCAEVVSYGPSSKASLPPGSRVASPGLLLRDPLRLIGYAGPDIPGGYAQYMLLSEDLMFPVPDNLSDEVAALAEPMTVALHAVNRGNVGADDVPLVIGCGPVGLAVIAVLKMRGYGPIVAADLSPTRRALATTLGADIVVDPRVTSPYDAWREAARTDDPARLAPPNLMIPGDFRPQVIFECVGVPDLMAQVFAGAIGSAKVVVAGVCMQPDTFHPTVASIKEIDLVYAFAFSPEEYGEVLEHLASGALQVAPLITSTITLDDVADAFDRLADPERDAKIVVRPNGSATLTGVPR</sequence>
<dbReference type="SUPFAM" id="SSF51735">
    <property type="entry name" value="NAD(P)-binding Rossmann-fold domains"/>
    <property type="match status" value="1"/>
</dbReference>
<name>A0A848L2I7_9ACTN</name>
<keyword evidence="1" id="KW-0560">Oxidoreductase</keyword>
<dbReference type="PANTHER" id="PTHR43189:SF1">
    <property type="entry name" value="ZINC-TYPE ALCOHOL DEHYDROGENASE-LIKE PROTEIN C1198.01"/>
    <property type="match status" value="1"/>
</dbReference>
<evidence type="ECO:0000313" key="3">
    <source>
        <dbReference type="EMBL" id="NMO02751.1"/>
    </source>
</evidence>
<comment type="caution">
    <text evidence="3">The sequence shown here is derived from an EMBL/GenBank/DDBJ whole genome shotgun (WGS) entry which is preliminary data.</text>
</comment>
<dbReference type="CDD" id="cd08262">
    <property type="entry name" value="Zn_ADH8"/>
    <property type="match status" value="1"/>
</dbReference>
<dbReference type="InterPro" id="IPR011032">
    <property type="entry name" value="GroES-like_sf"/>
</dbReference>
<evidence type="ECO:0000259" key="2">
    <source>
        <dbReference type="SMART" id="SM00829"/>
    </source>
</evidence>
<feature type="domain" description="Enoyl reductase (ER)" evidence="2">
    <location>
        <begin position="21"/>
        <end position="367"/>
    </location>
</feature>
<dbReference type="Gene3D" id="3.90.180.10">
    <property type="entry name" value="Medium-chain alcohol dehydrogenases, catalytic domain"/>
    <property type="match status" value="1"/>
</dbReference>
<dbReference type="SUPFAM" id="SSF50129">
    <property type="entry name" value="GroES-like"/>
    <property type="match status" value="1"/>
</dbReference>
<dbReference type="InterPro" id="IPR013154">
    <property type="entry name" value="ADH-like_N"/>
</dbReference>
<dbReference type="Gene3D" id="3.40.50.720">
    <property type="entry name" value="NAD(P)-binding Rossmann-like Domain"/>
    <property type="match status" value="1"/>
</dbReference>
<dbReference type="RefSeq" id="WP_170195259.1">
    <property type="nucleotide sequence ID" value="NZ_JABBNB010000016.1"/>
</dbReference>
<dbReference type="Proteomes" id="UP000550729">
    <property type="component" value="Unassembled WGS sequence"/>
</dbReference>
<accession>A0A848L2I7</accession>
<dbReference type="GO" id="GO:0016491">
    <property type="term" value="F:oxidoreductase activity"/>
    <property type="evidence" value="ECO:0007669"/>
    <property type="project" value="UniProtKB-KW"/>
</dbReference>
<dbReference type="InterPro" id="IPR036291">
    <property type="entry name" value="NAD(P)-bd_dom_sf"/>
</dbReference>
<evidence type="ECO:0000256" key="1">
    <source>
        <dbReference type="ARBA" id="ARBA00023002"/>
    </source>
</evidence>
<dbReference type="Pfam" id="PF00107">
    <property type="entry name" value="ADH_zinc_N"/>
    <property type="match status" value="1"/>
</dbReference>
<dbReference type="InterPro" id="IPR013149">
    <property type="entry name" value="ADH-like_C"/>
</dbReference>
<dbReference type="SMART" id="SM00829">
    <property type="entry name" value="PKS_ER"/>
    <property type="match status" value="1"/>
</dbReference>
<dbReference type="InterPro" id="IPR020843">
    <property type="entry name" value="ER"/>
</dbReference>
<proteinExistence type="predicted"/>
<reference evidence="3 4" key="1">
    <citation type="submission" date="2020-04" db="EMBL/GenBank/DDBJ databases">
        <title>Gordonia sp. nov. TBRC 11910.</title>
        <authorList>
            <person name="Suriyachadkun C."/>
        </authorList>
    </citation>
    <scope>NUCLEOTIDE SEQUENCE [LARGE SCALE GENOMIC DNA]</scope>
    <source>
        <strain evidence="3 4">TBRC 11910</strain>
    </source>
</reference>
<organism evidence="3 4">
    <name type="scientific">Gordonia asplenii</name>
    <dbReference type="NCBI Taxonomy" id="2725283"/>
    <lineage>
        <taxon>Bacteria</taxon>
        <taxon>Bacillati</taxon>
        <taxon>Actinomycetota</taxon>
        <taxon>Actinomycetes</taxon>
        <taxon>Mycobacteriales</taxon>
        <taxon>Gordoniaceae</taxon>
        <taxon>Gordonia</taxon>
    </lineage>
</organism>
<protein>
    <submittedName>
        <fullName evidence="3">Zinc-binding dehydrogenase</fullName>
    </submittedName>
</protein>
<keyword evidence="4" id="KW-1185">Reference proteome</keyword>
<evidence type="ECO:0000313" key="4">
    <source>
        <dbReference type="Proteomes" id="UP000550729"/>
    </source>
</evidence>
<dbReference type="EMBL" id="JABBNB010000016">
    <property type="protein sequence ID" value="NMO02751.1"/>
    <property type="molecule type" value="Genomic_DNA"/>
</dbReference>